<dbReference type="Proteomes" id="UP000186469">
    <property type="component" value="Unassembled WGS sequence"/>
</dbReference>
<keyword evidence="3" id="KW-1185">Reference proteome</keyword>
<dbReference type="SUPFAM" id="SSF51735">
    <property type="entry name" value="NAD(P)-binding Rossmann-fold domains"/>
    <property type="match status" value="1"/>
</dbReference>
<dbReference type="Pfam" id="PF13460">
    <property type="entry name" value="NAD_binding_10"/>
    <property type="match status" value="1"/>
</dbReference>
<dbReference type="OrthoDB" id="367683at2"/>
<dbReference type="PANTHER" id="PTHR12126">
    <property type="entry name" value="NADH-UBIQUINONE OXIDOREDUCTASE 39 KDA SUBUNIT-RELATED"/>
    <property type="match status" value="1"/>
</dbReference>
<evidence type="ECO:0000313" key="3">
    <source>
        <dbReference type="Proteomes" id="UP000186469"/>
    </source>
</evidence>
<dbReference type="GO" id="GO:0044877">
    <property type="term" value="F:protein-containing complex binding"/>
    <property type="evidence" value="ECO:0007669"/>
    <property type="project" value="TreeGrafter"/>
</dbReference>
<dbReference type="InterPro" id="IPR051207">
    <property type="entry name" value="ComplexI_NDUFA9_subunit"/>
</dbReference>
<sequence>METNQKHAVTGAFGFSGRYISERLLSKGHEVITLTNSPNRKSPLQGKIKAYPFNFDNLAALTQSLEGVDVVYNTYWVRFNHKRFNHADAVENTLTLFKAAKDAGVKRFVHVSISNASLNSPFEYFQGKAKLEQALENSGLSYAVLQPTVLFGDEDILINNIAWTLRKLPVFPCFGDGSYYIQPIHVDDLADIAVEQGESRTNGVFPAVGPEDFKYKDLVKMIGDEIGCKRAIVPFPPSLAYALSVAIGKIIGDVFITKDEIRSLMDNLLHIPTAERTGSIFLSKWVKENSARLGKHYSNELTRRIDKLKAY</sequence>
<accession>A0A1M7TMB4</accession>
<evidence type="ECO:0000259" key="1">
    <source>
        <dbReference type="Pfam" id="PF13460"/>
    </source>
</evidence>
<dbReference type="EMBL" id="FRDI01000016">
    <property type="protein sequence ID" value="SHN71855.1"/>
    <property type="molecule type" value="Genomic_DNA"/>
</dbReference>
<proteinExistence type="predicted"/>
<reference evidence="2 3" key="1">
    <citation type="submission" date="2016-12" db="EMBL/GenBank/DDBJ databases">
        <authorList>
            <person name="Song W.-J."/>
            <person name="Kurnit D.M."/>
        </authorList>
    </citation>
    <scope>NUCLEOTIDE SEQUENCE [LARGE SCALE GENOMIC DNA]</scope>
    <source>
        <strain evidence="2 3">DSM 11393</strain>
    </source>
</reference>
<dbReference type="STRING" id="1121455.SAMN02745728_02235"/>
<dbReference type="PANTHER" id="PTHR12126:SF11">
    <property type="entry name" value="NADH DEHYDROGENASE [UBIQUINONE] 1 ALPHA SUBCOMPLEX SUBUNIT 9, MITOCHONDRIAL"/>
    <property type="match status" value="1"/>
</dbReference>
<dbReference type="InterPro" id="IPR016040">
    <property type="entry name" value="NAD(P)-bd_dom"/>
</dbReference>
<dbReference type="InterPro" id="IPR036291">
    <property type="entry name" value="NAD(P)-bd_dom_sf"/>
</dbReference>
<dbReference type="Gene3D" id="3.40.50.720">
    <property type="entry name" value="NAD(P)-binding Rossmann-like Domain"/>
    <property type="match status" value="1"/>
</dbReference>
<organism evidence="2 3">
    <name type="scientific">Desulfovibrio litoralis DSM 11393</name>
    <dbReference type="NCBI Taxonomy" id="1121455"/>
    <lineage>
        <taxon>Bacteria</taxon>
        <taxon>Pseudomonadati</taxon>
        <taxon>Thermodesulfobacteriota</taxon>
        <taxon>Desulfovibrionia</taxon>
        <taxon>Desulfovibrionales</taxon>
        <taxon>Desulfovibrionaceae</taxon>
        <taxon>Desulfovibrio</taxon>
    </lineage>
</organism>
<evidence type="ECO:0000313" key="2">
    <source>
        <dbReference type="EMBL" id="SHN71855.1"/>
    </source>
</evidence>
<name>A0A1M7TMB4_9BACT</name>
<dbReference type="AlphaFoldDB" id="A0A1M7TMB4"/>
<feature type="domain" description="NAD(P)-binding" evidence="1">
    <location>
        <begin position="11"/>
        <end position="151"/>
    </location>
</feature>
<gene>
    <name evidence="2" type="ORF">SAMN02745728_02235</name>
</gene>
<dbReference type="RefSeq" id="WP_072697912.1">
    <property type="nucleotide sequence ID" value="NZ_FRDI01000016.1"/>
</dbReference>
<protein>
    <submittedName>
        <fullName evidence="2">NADH dehydrogenase</fullName>
    </submittedName>
</protein>